<gene>
    <name evidence="1" type="ORF">G1H10_17665</name>
</gene>
<comment type="caution">
    <text evidence="1">The sequence shown here is derived from an EMBL/GenBank/DDBJ whole genome shotgun (WGS) entry which is preliminary data.</text>
</comment>
<sequence length="192" mass="21459">MIDTITKPRILPADWTPTCAQQHGCPACRNGRSHEAQALRNVRALMCEAVQRHACSLDDLVKALDEAGRRHTALPRRVLQDLRAGCRSAPECELRDLIASSSLLPEPRWNRPLPGARGIYPDACWPEVRLVIEVDSRSFHGFGDAPGRTERRRAEYARLGWRVLPVTPQRIREDPAGLLAEIEAAYRAAELG</sequence>
<accession>A0A6L9S9U0</accession>
<dbReference type="Proteomes" id="UP000475214">
    <property type="component" value="Unassembled WGS sequence"/>
</dbReference>
<dbReference type="SUPFAM" id="SSF52980">
    <property type="entry name" value="Restriction endonuclease-like"/>
    <property type="match status" value="1"/>
</dbReference>
<name>A0A6L9S9U0_9ACTN</name>
<evidence type="ECO:0000313" key="1">
    <source>
        <dbReference type="EMBL" id="NEE02006.1"/>
    </source>
</evidence>
<dbReference type="AlphaFoldDB" id="A0A6L9S9U0"/>
<evidence type="ECO:0008006" key="3">
    <source>
        <dbReference type="Google" id="ProtNLM"/>
    </source>
</evidence>
<dbReference type="EMBL" id="JAAGOA010000012">
    <property type="protein sequence ID" value="NEE02006.1"/>
    <property type="molecule type" value="Genomic_DNA"/>
</dbReference>
<reference evidence="1 2" key="1">
    <citation type="submission" date="2020-02" db="EMBL/GenBank/DDBJ databases">
        <authorList>
            <person name="Li X.-J."/>
            <person name="Han X.-M."/>
        </authorList>
    </citation>
    <scope>NUCLEOTIDE SEQUENCE [LARGE SCALE GENOMIC DNA]</scope>
    <source>
        <strain evidence="1 2">CCTCC AB 2017055</strain>
    </source>
</reference>
<keyword evidence="2" id="KW-1185">Reference proteome</keyword>
<protein>
    <recommendedName>
        <fullName evidence="3">DUF559 domain-containing protein</fullName>
    </recommendedName>
</protein>
<dbReference type="RefSeq" id="WP_163740173.1">
    <property type="nucleotide sequence ID" value="NZ_JAAGOA010000012.1"/>
</dbReference>
<proteinExistence type="predicted"/>
<dbReference type="InterPro" id="IPR011335">
    <property type="entry name" value="Restrct_endonuc-II-like"/>
</dbReference>
<organism evidence="1 2">
    <name type="scientific">Phytoactinopolyspora halotolerans</name>
    <dbReference type="NCBI Taxonomy" id="1981512"/>
    <lineage>
        <taxon>Bacteria</taxon>
        <taxon>Bacillati</taxon>
        <taxon>Actinomycetota</taxon>
        <taxon>Actinomycetes</taxon>
        <taxon>Jiangellales</taxon>
        <taxon>Jiangellaceae</taxon>
        <taxon>Phytoactinopolyspora</taxon>
    </lineage>
</organism>
<evidence type="ECO:0000313" key="2">
    <source>
        <dbReference type="Proteomes" id="UP000475214"/>
    </source>
</evidence>